<keyword evidence="16" id="KW-1185">Reference proteome</keyword>
<feature type="transmembrane region" description="Helical" evidence="11">
    <location>
        <begin position="637"/>
        <end position="658"/>
    </location>
</feature>
<evidence type="ECO:0000256" key="10">
    <source>
        <dbReference type="SAM" id="Coils"/>
    </source>
</evidence>
<dbReference type="GO" id="GO:0007165">
    <property type="term" value="P:signal transduction"/>
    <property type="evidence" value="ECO:0007669"/>
    <property type="project" value="InterPro"/>
</dbReference>
<dbReference type="InterPro" id="IPR050469">
    <property type="entry name" value="Diguanylate_Cyclase"/>
</dbReference>
<proteinExistence type="predicted"/>
<dbReference type="Pfam" id="PF03924">
    <property type="entry name" value="CHASE"/>
    <property type="match status" value="1"/>
</dbReference>
<dbReference type="SUPFAM" id="SSF55073">
    <property type="entry name" value="Nucleotide cyclase"/>
    <property type="match status" value="1"/>
</dbReference>
<dbReference type="PROSITE" id="PS50885">
    <property type="entry name" value="HAMP"/>
    <property type="match status" value="1"/>
</dbReference>
<feature type="domain" description="HAMP" evidence="13">
    <location>
        <begin position="655"/>
        <end position="708"/>
    </location>
</feature>
<dbReference type="Gene3D" id="3.30.70.270">
    <property type="match status" value="1"/>
</dbReference>
<evidence type="ECO:0000259" key="14">
    <source>
        <dbReference type="PROSITE" id="PS50887"/>
    </source>
</evidence>
<dbReference type="InterPro" id="IPR006189">
    <property type="entry name" value="CHASE_dom"/>
</dbReference>
<keyword evidence="8 11" id="KW-0472">Membrane</keyword>
<keyword evidence="10" id="KW-0175">Coiled coil</keyword>
<evidence type="ECO:0000256" key="5">
    <source>
        <dbReference type="ARBA" id="ARBA00022475"/>
    </source>
</evidence>
<dbReference type="CDD" id="cd01949">
    <property type="entry name" value="GGDEF"/>
    <property type="match status" value="1"/>
</dbReference>
<dbReference type="GO" id="GO:0005886">
    <property type="term" value="C:plasma membrane"/>
    <property type="evidence" value="ECO:0007669"/>
    <property type="project" value="UniProtKB-SubCell"/>
</dbReference>
<dbReference type="Gene3D" id="6.10.340.10">
    <property type="match status" value="1"/>
</dbReference>
<dbReference type="InterPro" id="IPR003660">
    <property type="entry name" value="HAMP_dom"/>
</dbReference>
<evidence type="ECO:0000256" key="8">
    <source>
        <dbReference type="ARBA" id="ARBA00023136"/>
    </source>
</evidence>
<dbReference type="EC" id="2.7.7.65" evidence="4"/>
<dbReference type="EMBL" id="LT629780">
    <property type="protein sequence ID" value="SDU40612.1"/>
    <property type="molecule type" value="Genomic_DNA"/>
</dbReference>
<dbReference type="Gene3D" id="3.30.450.20">
    <property type="entry name" value="PAS domain"/>
    <property type="match status" value="2"/>
</dbReference>
<dbReference type="GO" id="GO:1902201">
    <property type="term" value="P:negative regulation of bacterial-type flagellum-dependent cell motility"/>
    <property type="evidence" value="ECO:0007669"/>
    <property type="project" value="TreeGrafter"/>
</dbReference>
<dbReference type="Pfam" id="PF02743">
    <property type="entry name" value="dCache_1"/>
    <property type="match status" value="1"/>
</dbReference>
<dbReference type="GO" id="GO:0043709">
    <property type="term" value="P:cell adhesion involved in single-species biofilm formation"/>
    <property type="evidence" value="ECO:0007669"/>
    <property type="project" value="TreeGrafter"/>
</dbReference>
<dbReference type="PROSITE" id="PS50887">
    <property type="entry name" value="GGDEF"/>
    <property type="match status" value="1"/>
</dbReference>
<sequence>MKRRKALGNVIGVLLLGLLVTLVAELIDRQRQESLRHQQAAGQLQRLSAELEQTLGALMPLADPLAARLAADPQLPEEELRALTEPLLDRHRRLVNIAISRGLRIVHVNPLAGNEAVLGMDFGLRPEMMEGVRRAVARRGNSLAGPLPLLQSGRLGVIVRTPFFAGGADPRSGELLGLISTVIDLQGLLEDSGLYDPELPFALALRGREGLGERGEVFFGDPELFHEADLQREIVLPDGRWMIAAQLKRAQGYPPQRALWLRGGGALLTLGLLALVLFDGRPARGPQWSESMRKVPLRGFLSRRLLMLLLPIIAVQGWLSYQAALSAAEQFQKQLASEIGLRVHDKVAEFFEVPRRVLSFNAEQARLGLLDVAQPEALVGNFLLQLRQQSLLTFLSLGTAEGEYHAASRPPRGEDRALRMLQARQGDGRAMLLYRVDDANRRGSLISRGNAHFDARLRPWFRAARASGSMVWYPAYRYAIDDESGAYDAMGIGMAAPLYGRSGEFLGVLTADVALLQLSQLLADITRHTGGVAFLAEANGDLLATSSREPVYLLRGTRSIRIKASASDNPLVRTSGQAIAEQGSTEGRTFRELDGERYLVDWGSYALPDGPTLTIGVALPQRQFIAPTSGLLRNVTLVALAVLLLSLLGAVLLSNWIAQPLGTLSRWALRLGNGDWSGEKPVDSRVLEVGMLGDALAMMARRLERHTEELRQQVEARTAELERANRELLHLSSTDGLTGLANRRVFDATLAREWGRARRARQPLALLMLDIDFFKRYNDRYGHLAGDDCLRKVAATLQAGTRRAGDLAARYGGEEFAVIASDLDAAGALALAESIRAAVMAQAIAHADSPLGVVTVSMGVALLVPEDDNSPEILIKLADQALYQAKSQGRNRVEEALGNLAGQAQEVG</sequence>
<name>A0A1H2I8Z6_9GAMM</name>
<evidence type="ECO:0000256" key="1">
    <source>
        <dbReference type="ARBA" id="ARBA00001946"/>
    </source>
</evidence>
<evidence type="ECO:0000256" key="4">
    <source>
        <dbReference type="ARBA" id="ARBA00012528"/>
    </source>
</evidence>
<evidence type="ECO:0000259" key="12">
    <source>
        <dbReference type="PROSITE" id="PS50839"/>
    </source>
</evidence>
<dbReference type="SUPFAM" id="SSF158472">
    <property type="entry name" value="HAMP domain-like"/>
    <property type="match status" value="1"/>
</dbReference>
<keyword evidence="5" id="KW-1003">Cell membrane</keyword>
<evidence type="ECO:0000256" key="9">
    <source>
        <dbReference type="ARBA" id="ARBA00034247"/>
    </source>
</evidence>
<evidence type="ECO:0000256" key="7">
    <source>
        <dbReference type="ARBA" id="ARBA00022989"/>
    </source>
</evidence>
<dbReference type="Proteomes" id="UP000243063">
    <property type="component" value="Chromosome I"/>
</dbReference>
<dbReference type="InterPro" id="IPR000160">
    <property type="entry name" value="GGDEF_dom"/>
</dbReference>
<dbReference type="SMART" id="SM00267">
    <property type="entry name" value="GGDEF"/>
    <property type="match status" value="1"/>
</dbReference>
<dbReference type="Pfam" id="PF00990">
    <property type="entry name" value="GGDEF"/>
    <property type="match status" value="1"/>
</dbReference>
<dbReference type="InterPro" id="IPR033479">
    <property type="entry name" value="dCache_1"/>
</dbReference>
<dbReference type="InterPro" id="IPR042240">
    <property type="entry name" value="CHASE_sf"/>
</dbReference>
<feature type="domain" description="CHASE" evidence="12">
    <location>
        <begin position="105"/>
        <end position="244"/>
    </location>
</feature>
<evidence type="ECO:0000313" key="15">
    <source>
        <dbReference type="EMBL" id="SDU40612.1"/>
    </source>
</evidence>
<organism evidence="15 16">
    <name type="scientific">Geopseudomonas guangdongensis</name>
    <dbReference type="NCBI Taxonomy" id="1245526"/>
    <lineage>
        <taxon>Bacteria</taxon>
        <taxon>Pseudomonadati</taxon>
        <taxon>Pseudomonadota</taxon>
        <taxon>Gammaproteobacteria</taxon>
        <taxon>Pseudomonadales</taxon>
        <taxon>Pseudomonadaceae</taxon>
        <taxon>Geopseudomonas</taxon>
    </lineage>
</organism>
<accession>A0A1H2I8Z6</accession>
<feature type="domain" description="GGDEF" evidence="14">
    <location>
        <begin position="762"/>
        <end position="898"/>
    </location>
</feature>
<feature type="coiled-coil region" evidence="10">
    <location>
        <begin position="696"/>
        <end position="731"/>
    </location>
</feature>
<dbReference type="PROSITE" id="PS50839">
    <property type="entry name" value="CHASE"/>
    <property type="match status" value="1"/>
</dbReference>
<dbReference type="AlphaFoldDB" id="A0A1H2I8Z6"/>
<dbReference type="Pfam" id="PF00672">
    <property type="entry name" value="HAMP"/>
    <property type="match status" value="1"/>
</dbReference>
<dbReference type="Gene3D" id="3.30.450.350">
    <property type="entry name" value="CHASE domain"/>
    <property type="match status" value="1"/>
</dbReference>
<dbReference type="GO" id="GO:0052621">
    <property type="term" value="F:diguanylate cyclase activity"/>
    <property type="evidence" value="ECO:0007669"/>
    <property type="project" value="UniProtKB-EC"/>
</dbReference>
<evidence type="ECO:0000256" key="11">
    <source>
        <dbReference type="SAM" id="Phobius"/>
    </source>
</evidence>
<dbReference type="InterPro" id="IPR029787">
    <property type="entry name" value="Nucleotide_cyclase"/>
</dbReference>
<evidence type="ECO:0000259" key="13">
    <source>
        <dbReference type="PROSITE" id="PS50885"/>
    </source>
</evidence>
<comment type="cofactor">
    <cofactor evidence="1">
        <name>Mg(2+)</name>
        <dbReference type="ChEBI" id="CHEBI:18420"/>
    </cofactor>
</comment>
<dbReference type="SMART" id="SM01079">
    <property type="entry name" value="CHASE"/>
    <property type="match status" value="1"/>
</dbReference>
<reference evidence="16" key="1">
    <citation type="submission" date="2016-10" db="EMBL/GenBank/DDBJ databases">
        <authorList>
            <person name="Varghese N."/>
            <person name="Submissions S."/>
        </authorList>
    </citation>
    <scope>NUCLEOTIDE SEQUENCE [LARGE SCALE GENOMIC DNA]</scope>
    <source>
        <strain evidence="16">CCTCC 2012022</strain>
    </source>
</reference>
<evidence type="ECO:0000256" key="2">
    <source>
        <dbReference type="ARBA" id="ARBA00004533"/>
    </source>
</evidence>
<keyword evidence="6 11" id="KW-0812">Transmembrane</keyword>
<dbReference type="RefSeq" id="WP_157719009.1">
    <property type="nucleotide sequence ID" value="NZ_LT629780.1"/>
</dbReference>
<dbReference type="STRING" id="1245526.SAMN05216580_2815"/>
<dbReference type="SMART" id="SM00304">
    <property type="entry name" value="HAMP"/>
    <property type="match status" value="1"/>
</dbReference>
<dbReference type="PANTHER" id="PTHR45138">
    <property type="entry name" value="REGULATORY COMPONENTS OF SENSORY TRANSDUCTION SYSTEM"/>
    <property type="match status" value="1"/>
</dbReference>
<evidence type="ECO:0000256" key="6">
    <source>
        <dbReference type="ARBA" id="ARBA00022692"/>
    </source>
</evidence>
<comment type="catalytic activity">
    <reaction evidence="9">
        <text>2 GTP = 3',3'-c-di-GMP + 2 diphosphate</text>
        <dbReference type="Rhea" id="RHEA:24898"/>
        <dbReference type="ChEBI" id="CHEBI:33019"/>
        <dbReference type="ChEBI" id="CHEBI:37565"/>
        <dbReference type="ChEBI" id="CHEBI:58805"/>
        <dbReference type="EC" id="2.7.7.65"/>
    </reaction>
</comment>
<evidence type="ECO:0000313" key="16">
    <source>
        <dbReference type="Proteomes" id="UP000243063"/>
    </source>
</evidence>
<dbReference type="FunFam" id="3.30.70.270:FF:000001">
    <property type="entry name" value="Diguanylate cyclase domain protein"/>
    <property type="match status" value="1"/>
</dbReference>
<evidence type="ECO:0000256" key="3">
    <source>
        <dbReference type="ARBA" id="ARBA00004651"/>
    </source>
</evidence>
<protein>
    <recommendedName>
        <fullName evidence="4">diguanylate cyclase</fullName>
        <ecNumber evidence="4">2.7.7.65</ecNumber>
    </recommendedName>
</protein>
<dbReference type="OrthoDB" id="5496380at2"/>
<keyword evidence="7 11" id="KW-1133">Transmembrane helix</keyword>
<comment type="subcellular location">
    <subcellularLocation>
        <location evidence="2">Cell inner membrane</location>
    </subcellularLocation>
    <subcellularLocation>
        <location evidence="3">Cell membrane</location>
        <topology evidence="3">Multi-pass membrane protein</topology>
    </subcellularLocation>
</comment>
<dbReference type="InterPro" id="IPR043128">
    <property type="entry name" value="Rev_trsase/Diguanyl_cyclase"/>
</dbReference>
<dbReference type="NCBIfam" id="TIGR00254">
    <property type="entry name" value="GGDEF"/>
    <property type="match status" value="1"/>
</dbReference>
<dbReference type="PANTHER" id="PTHR45138:SF9">
    <property type="entry name" value="DIGUANYLATE CYCLASE DGCM-RELATED"/>
    <property type="match status" value="1"/>
</dbReference>
<gene>
    <name evidence="15" type="ORF">SAMN05216580_2815</name>
</gene>